<feature type="transmembrane region" description="Helical" evidence="7">
    <location>
        <begin position="317"/>
        <end position="339"/>
    </location>
</feature>
<evidence type="ECO:0000256" key="4">
    <source>
        <dbReference type="ARBA" id="ARBA00022989"/>
    </source>
</evidence>
<evidence type="ECO:0000256" key="2">
    <source>
        <dbReference type="ARBA" id="ARBA00022448"/>
    </source>
</evidence>
<feature type="transmembrane region" description="Helical" evidence="7">
    <location>
        <begin position="382"/>
        <end position="405"/>
    </location>
</feature>
<evidence type="ECO:0000256" key="1">
    <source>
        <dbReference type="ARBA" id="ARBA00004141"/>
    </source>
</evidence>
<dbReference type="SUPFAM" id="SSF103473">
    <property type="entry name" value="MFS general substrate transporter"/>
    <property type="match status" value="1"/>
</dbReference>
<evidence type="ECO:0008006" key="11">
    <source>
        <dbReference type="Google" id="ProtNLM"/>
    </source>
</evidence>
<dbReference type="PANTHER" id="PTHR23505:SF52">
    <property type="entry name" value="MAJOR FACILITATOR SUPERFAMILY PROTEIN"/>
    <property type="match status" value="1"/>
</dbReference>
<feature type="transmembrane region" description="Helical" evidence="7">
    <location>
        <begin position="279"/>
        <end position="296"/>
    </location>
</feature>
<dbReference type="PANTHER" id="PTHR23505">
    <property type="entry name" value="SPINSTER"/>
    <property type="match status" value="1"/>
</dbReference>
<evidence type="ECO:0000256" key="5">
    <source>
        <dbReference type="ARBA" id="ARBA00023136"/>
    </source>
</evidence>
<dbReference type="Proteomes" id="UP001491310">
    <property type="component" value="Unassembled WGS sequence"/>
</dbReference>
<proteinExistence type="inferred from homology"/>
<keyword evidence="5 7" id="KW-0472">Membrane</keyword>
<dbReference type="EMBL" id="JALJOT010000003">
    <property type="protein sequence ID" value="KAK9916592.1"/>
    <property type="molecule type" value="Genomic_DNA"/>
</dbReference>
<keyword evidence="3 7" id="KW-0812">Transmembrane</keyword>
<comment type="caution">
    <text evidence="9">The sequence shown here is derived from an EMBL/GenBank/DDBJ whole genome shotgun (WGS) entry which is preliminary data.</text>
</comment>
<feature type="transmembrane region" description="Helical" evidence="7">
    <location>
        <begin position="207"/>
        <end position="230"/>
    </location>
</feature>
<evidence type="ECO:0000313" key="10">
    <source>
        <dbReference type="Proteomes" id="UP001491310"/>
    </source>
</evidence>
<comment type="similarity">
    <text evidence="6">Belongs to the major facilitator superfamily. Spinster (TC 2.A.1.49) family.</text>
</comment>
<dbReference type="InterPro" id="IPR044770">
    <property type="entry name" value="MFS_spinster-like"/>
</dbReference>
<feature type="transmembrane region" description="Helical" evidence="7">
    <location>
        <begin position="242"/>
        <end position="259"/>
    </location>
</feature>
<sequence length="430" mass="45637">MEYRLTLWEKISMTAVLALAFSMEQADVGVLQSMYGPIGRSLQCSAVALGTLTTWRGVVQAVATPFVGSAGNVLNRIFLAAAGTFIWGITSVGIGAARSFSQAAAFSSLNGIGLSLVLSSVQSVLADIYRPEQRGMAFGVMLTAASVGQIAFNFMAIAEGGRQIGSQEGWRFVFYMMAESIMVCGGAGAGYQVLYFQITGFSDVDTATLNLCFNVGNAVGMATGGIIGDALGKRFPRFARPLVNQVSMVIVAPLFLILYKGLPGSSLHTNGVPGHLHDLSRYGILLFFMTIVAPWEQANNAAMFAEVLPENLRSSGYAFDKGVTGLLGALAAPLVGLLAEKVWHGHGITDSTAAAADNATDASSLQASYAKNIYNARALENALLSVMIAAMGLRAIVYGFLYFTLPRDRAAVQQKEAQEQDESNIQRSKC</sequence>
<feature type="transmembrane region" description="Helical" evidence="7">
    <location>
        <begin position="172"/>
        <end position="195"/>
    </location>
</feature>
<feature type="chain" id="PRO_5046027482" description="MFS general substrate transporter" evidence="8">
    <location>
        <begin position="21"/>
        <end position="430"/>
    </location>
</feature>
<name>A0ABR2YY79_9CHLO</name>
<dbReference type="Pfam" id="PF07690">
    <property type="entry name" value="MFS_1"/>
    <property type="match status" value="1"/>
</dbReference>
<evidence type="ECO:0000256" key="3">
    <source>
        <dbReference type="ARBA" id="ARBA00022692"/>
    </source>
</evidence>
<keyword evidence="8" id="KW-0732">Signal</keyword>
<dbReference type="Gene3D" id="1.20.1250.20">
    <property type="entry name" value="MFS general substrate transporter like domains"/>
    <property type="match status" value="2"/>
</dbReference>
<evidence type="ECO:0000256" key="6">
    <source>
        <dbReference type="ARBA" id="ARBA00024338"/>
    </source>
</evidence>
<evidence type="ECO:0000256" key="8">
    <source>
        <dbReference type="SAM" id="SignalP"/>
    </source>
</evidence>
<evidence type="ECO:0000313" key="9">
    <source>
        <dbReference type="EMBL" id="KAK9916592.1"/>
    </source>
</evidence>
<dbReference type="InterPro" id="IPR011701">
    <property type="entry name" value="MFS"/>
</dbReference>
<feature type="transmembrane region" description="Helical" evidence="7">
    <location>
        <begin position="109"/>
        <end position="129"/>
    </location>
</feature>
<organism evidence="9 10">
    <name type="scientific">Coccomyxa subellipsoidea</name>
    <dbReference type="NCBI Taxonomy" id="248742"/>
    <lineage>
        <taxon>Eukaryota</taxon>
        <taxon>Viridiplantae</taxon>
        <taxon>Chlorophyta</taxon>
        <taxon>core chlorophytes</taxon>
        <taxon>Trebouxiophyceae</taxon>
        <taxon>Trebouxiophyceae incertae sedis</taxon>
        <taxon>Coccomyxaceae</taxon>
        <taxon>Coccomyxa</taxon>
    </lineage>
</organism>
<keyword evidence="4 7" id="KW-1133">Transmembrane helix</keyword>
<comment type="subcellular location">
    <subcellularLocation>
        <location evidence="1">Membrane</location>
        <topology evidence="1">Multi-pass membrane protein</topology>
    </subcellularLocation>
</comment>
<dbReference type="InterPro" id="IPR036259">
    <property type="entry name" value="MFS_trans_sf"/>
</dbReference>
<reference evidence="9 10" key="1">
    <citation type="journal article" date="2024" name="Nat. Commun.">
        <title>Phylogenomics reveals the evolutionary origins of lichenization in chlorophyte algae.</title>
        <authorList>
            <person name="Puginier C."/>
            <person name="Libourel C."/>
            <person name="Otte J."/>
            <person name="Skaloud P."/>
            <person name="Haon M."/>
            <person name="Grisel S."/>
            <person name="Petersen M."/>
            <person name="Berrin J.G."/>
            <person name="Delaux P.M."/>
            <person name="Dal Grande F."/>
            <person name="Keller J."/>
        </authorList>
    </citation>
    <scope>NUCLEOTIDE SEQUENCE [LARGE SCALE GENOMIC DNA]</scope>
    <source>
        <strain evidence="9 10">SAG 216-7</strain>
    </source>
</reference>
<gene>
    <name evidence="9" type="ORF">WJX75_004633</name>
</gene>
<accession>A0ABR2YY79</accession>
<keyword evidence="2" id="KW-0813">Transport</keyword>
<evidence type="ECO:0000256" key="7">
    <source>
        <dbReference type="SAM" id="Phobius"/>
    </source>
</evidence>
<feature type="signal peptide" evidence="8">
    <location>
        <begin position="1"/>
        <end position="20"/>
    </location>
</feature>
<protein>
    <recommendedName>
        <fullName evidence="11">MFS general substrate transporter</fullName>
    </recommendedName>
</protein>
<feature type="transmembrane region" description="Helical" evidence="7">
    <location>
        <begin position="77"/>
        <end position="97"/>
    </location>
</feature>
<feature type="transmembrane region" description="Helical" evidence="7">
    <location>
        <begin position="135"/>
        <end position="160"/>
    </location>
</feature>
<keyword evidence="10" id="KW-1185">Reference proteome</keyword>